<evidence type="ECO:0000313" key="2">
    <source>
        <dbReference type="EMBL" id="QVY62463.1"/>
    </source>
</evidence>
<dbReference type="EMBL" id="CP071709">
    <property type="protein sequence ID" value="QVY62463.1"/>
    <property type="molecule type" value="Genomic_DNA"/>
</dbReference>
<dbReference type="Proteomes" id="UP000679247">
    <property type="component" value="Chromosome"/>
</dbReference>
<accession>A0ABX8FEK8</accession>
<feature type="coiled-coil region" evidence="1">
    <location>
        <begin position="523"/>
        <end position="572"/>
    </location>
</feature>
<evidence type="ECO:0008006" key="4">
    <source>
        <dbReference type="Google" id="ProtNLM"/>
    </source>
</evidence>
<sequence length="575" mass="63984">MEIFVLSLILATGTGVYFMRRKKSILKKKKELERKLPSNDMMLWVPSEKVNIPEGTASLDYIKKHPLSLKEAGIIGAAGSLPSLYYLNEIDGNVYDAMQFAFTDDLTNFHALHNYVEDKYISIFDSNSAEGWITRLEGYVTEQYAADVLTDLGHHVEFPDQANQQGYDLIVDGEPWQVKGGETVSVLNDHFKTNPDTPVITNSALAEEFGPSDLVYGTPALNSQLMDGATRETLNGVDSLGDSMGAGIPLVTLITAGYREFGLMSSGKTDFGHSAKNVGLDLAGTGGGGFAGAQAGALIGAVGGPVGAAIGGVVGGIIGAMGGRQITNSIKLAPYNQALESYQSAFNSSRLQLEAFQDKQKNFLERSYQDVNDELNVRHEKIAAIYKARTNKQLLLLEEAQQQFVDDTPTILRSIKKQLVQSETNLKSTIKRSNIMRRLTFPTTEDIYYEEATRWFNERYAIIDQAITTFDSPSFKMKQMHTQYKEVMEFLQSYVIENEELNSSLSSILTVKHSSENARKTAKKQLLQEISKAENEVRKLTKETFSKIAVYLREQKNQLKDYEDKLKVEKDRLGY</sequence>
<name>A0ABX8FEK8_9BACI</name>
<organism evidence="2 3">
    <name type="scientific">Cytobacillus gottheilii</name>
    <dbReference type="NCBI Taxonomy" id="859144"/>
    <lineage>
        <taxon>Bacteria</taxon>
        <taxon>Bacillati</taxon>
        <taxon>Bacillota</taxon>
        <taxon>Bacilli</taxon>
        <taxon>Bacillales</taxon>
        <taxon>Bacillaceae</taxon>
        <taxon>Cytobacillus</taxon>
    </lineage>
</organism>
<gene>
    <name evidence="2" type="ORF">J1899_05120</name>
</gene>
<proteinExistence type="predicted"/>
<dbReference type="RefSeq" id="WP_214477923.1">
    <property type="nucleotide sequence ID" value="NZ_CP071709.1"/>
</dbReference>
<keyword evidence="3" id="KW-1185">Reference proteome</keyword>
<keyword evidence="1" id="KW-0175">Coiled coil</keyword>
<evidence type="ECO:0000313" key="3">
    <source>
        <dbReference type="Proteomes" id="UP000679247"/>
    </source>
</evidence>
<evidence type="ECO:0000256" key="1">
    <source>
        <dbReference type="SAM" id="Coils"/>
    </source>
</evidence>
<reference evidence="2 3" key="1">
    <citation type="submission" date="2021-03" db="EMBL/GenBank/DDBJ databases">
        <title>The first data on the complete genome of the tetrodotoxin-producing bacterium.</title>
        <authorList>
            <person name="Melnikova D.I."/>
            <person name="Nijland R."/>
            <person name="Magarlamov T.Y."/>
        </authorList>
    </citation>
    <scope>NUCLEOTIDE SEQUENCE [LARGE SCALE GENOMIC DNA]</scope>
    <source>
        <strain evidence="2 3">1839</strain>
    </source>
</reference>
<protein>
    <recommendedName>
        <fullName evidence="4">Glycine zipper domain-containing protein</fullName>
    </recommendedName>
</protein>